<reference evidence="7" key="1">
    <citation type="submission" date="2019-02" db="EMBL/GenBank/DDBJ databases">
        <authorList>
            <person name="Gruber-Vodicka R. H."/>
            <person name="Seah K. B. B."/>
        </authorList>
    </citation>
    <scope>NUCLEOTIDE SEQUENCE</scope>
    <source>
        <strain evidence="8">BECK_BZ198</strain>
        <strain evidence="7">BECK_BZ199</strain>
    </source>
</reference>
<feature type="domain" description="ABC transporter" evidence="6">
    <location>
        <begin position="27"/>
        <end position="258"/>
    </location>
</feature>
<dbReference type="PANTHER" id="PTHR43820">
    <property type="entry name" value="HIGH-AFFINITY BRANCHED-CHAIN AMINO ACID TRANSPORT ATP-BINDING PROTEIN LIVF"/>
    <property type="match status" value="1"/>
</dbReference>
<dbReference type="InterPro" id="IPR017871">
    <property type="entry name" value="ABC_transporter-like_CS"/>
</dbReference>
<evidence type="ECO:0000259" key="6">
    <source>
        <dbReference type="PROSITE" id="PS50893"/>
    </source>
</evidence>
<dbReference type="GO" id="GO:0015807">
    <property type="term" value="P:L-amino acid transport"/>
    <property type="evidence" value="ECO:0007669"/>
    <property type="project" value="TreeGrafter"/>
</dbReference>
<dbReference type="GO" id="GO:0016887">
    <property type="term" value="F:ATP hydrolysis activity"/>
    <property type="evidence" value="ECO:0007669"/>
    <property type="project" value="InterPro"/>
</dbReference>
<dbReference type="EMBL" id="CAADFQ010000086">
    <property type="protein sequence ID" value="VFK34829.1"/>
    <property type="molecule type" value="Genomic_DNA"/>
</dbReference>
<evidence type="ECO:0000256" key="1">
    <source>
        <dbReference type="ARBA" id="ARBA00005417"/>
    </source>
</evidence>
<evidence type="ECO:0000256" key="5">
    <source>
        <dbReference type="ARBA" id="ARBA00022970"/>
    </source>
</evidence>
<gene>
    <name evidence="8" type="ORF">BECKMB1821H_GA0114242_10873</name>
    <name evidence="7" type="ORF">BECKMB1821I_GA0114274_10863</name>
</gene>
<proteinExistence type="inferred from homology"/>
<protein>
    <submittedName>
        <fullName evidence="7">Amino acid/amide ABC transporter ATP-binding protein 2, HAAT family</fullName>
    </submittedName>
</protein>
<dbReference type="EMBL" id="CAADGH010000087">
    <property type="protein sequence ID" value="VFK76969.1"/>
    <property type="molecule type" value="Genomic_DNA"/>
</dbReference>
<keyword evidence="5" id="KW-0029">Amino-acid transport</keyword>
<dbReference type="Pfam" id="PF00005">
    <property type="entry name" value="ABC_tran"/>
    <property type="match status" value="1"/>
</dbReference>
<dbReference type="Gene3D" id="3.40.50.300">
    <property type="entry name" value="P-loop containing nucleotide triphosphate hydrolases"/>
    <property type="match status" value="1"/>
</dbReference>
<dbReference type="SUPFAM" id="SSF52540">
    <property type="entry name" value="P-loop containing nucleoside triphosphate hydrolases"/>
    <property type="match status" value="1"/>
</dbReference>
<dbReference type="PROSITE" id="PS00211">
    <property type="entry name" value="ABC_TRANSPORTER_1"/>
    <property type="match status" value="1"/>
</dbReference>
<evidence type="ECO:0000256" key="2">
    <source>
        <dbReference type="ARBA" id="ARBA00022448"/>
    </source>
</evidence>
<dbReference type="InterPro" id="IPR052156">
    <property type="entry name" value="BCAA_Transport_ATP-bd_LivF"/>
</dbReference>
<dbReference type="GO" id="GO:0015658">
    <property type="term" value="F:branched-chain amino acid transmembrane transporter activity"/>
    <property type="evidence" value="ECO:0007669"/>
    <property type="project" value="TreeGrafter"/>
</dbReference>
<keyword evidence="2" id="KW-0813">Transport</keyword>
<evidence type="ECO:0000313" key="7">
    <source>
        <dbReference type="EMBL" id="VFK34829.1"/>
    </source>
</evidence>
<dbReference type="InterPro" id="IPR003593">
    <property type="entry name" value="AAA+_ATPase"/>
</dbReference>
<evidence type="ECO:0000256" key="3">
    <source>
        <dbReference type="ARBA" id="ARBA00022741"/>
    </source>
</evidence>
<dbReference type="AlphaFoldDB" id="A0A450XZW8"/>
<comment type="similarity">
    <text evidence="1">Belongs to the ABC transporter superfamily.</text>
</comment>
<name>A0A450XZW8_9GAMM</name>
<organism evidence="7">
    <name type="scientific">Candidatus Kentrum sp. MB</name>
    <dbReference type="NCBI Taxonomy" id="2138164"/>
    <lineage>
        <taxon>Bacteria</taxon>
        <taxon>Pseudomonadati</taxon>
        <taxon>Pseudomonadota</taxon>
        <taxon>Gammaproteobacteria</taxon>
        <taxon>Candidatus Kentrum</taxon>
    </lineage>
</organism>
<dbReference type="SMART" id="SM00382">
    <property type="entry name" value="AAA"/>
    <property type="match status" value="1"/>
</dbReference>
<keyword evidence="3" id="KW-0547">Nucleotide-binding</keyword>
<dbReference type="InterPro" id="IPR027417">
    <property type="entry name" value="P-loop_NTPase"/>
</dbReference>
<dbReference type="GO" id="GO:0005524">
    <property type="term" value="F:ATP binding"/>
    <property type="evidence" value="ECO:0007669"/>
    <property type="project" value="UniProtKB-KW"/>
</dbReference>
<dbReference type="PROSITE" id="PS50893">
    <property type="entry name" value="ABC_TRANSPORTER_2"/>
    <property type="match status" value="1"/>
</dbReference>
<dbReference type="InterPro" id="IPR003439">
    <property type="entry name" value="ABC_transporter-like_ATP-bd"/>
</dbReference>
<keyword evidence="4 7" id="KW-0067">ATP-binding</keyword>
<evidence type="ECO:0000313" key="8">
    <source>
        <dbReference type="EMBL" id="VFK76969.1"/>
    </source>
</evidence>
<dbReference type="PANTHER" id="PTHR43820:SF4">
    <property type="entry name" value="HIGH-AFFINITY BRANCHED-CHAIN AMINO ACID TRANSPORT ATP-BINDING PROTEIN LIVF"/>
    <property type="match status" value="1"/>
</dbReference>
<accession>A0A450XZW8</accession>
<sequence>MPKVIIKPCARTGVYNRHIYKTMEVFLSLKNVTTGYGKKVILHDVSFELDASSIVVLIGSNGAGKSTVLRTIYGLNRIWGNGEITFDGQRIDGLKPEQLIKKGIVYIPQKSNTFFNMSVMDNFQTAAWSLQGAVTRNRISTILEQFPELNRNRRKKAGDLSGGQRQLLALGMGLLHRPRLVLFDEPSAGLDAKRMRGMFEAISRLKYEHRIASLIVEHRVQTVSEIADNLIGLKLGRLHSKIAGGALLPGEVSESLFM</sequence>
<evidence type="ECO:0000256" key="4">
    <source>
        <dbReference type="ARBA" id="ARBA00022840"/>
    </source>
</evidence>